<feature type="region of interest" description="Disordered" evidence="8">
    <location>
        <begin position="1"/>
        <end position="25"/>
    </location>
</feature>
<organism evidence="10 11">
    <name type="scientific">Petrolisthes manimaculis</name>
    <dbReference type="NCBI Taxonomy" id="1843537"/>
    <lineage>
        <taxon>Eukaryota</taxon>
        <taxon>Metazoa</taxon>
        <taxon>Ecdysozoa</taxon>
        <taxon>Arthropoda</taxon>
        <taxon>Crustacea</taxon>
        <taxon>Multicrustacea</taxon>
        <taxon>Malacostraca</taxon>
        <taxon>Eumalacostraca</taxon>
        <taxon>Eucarida</taxon>
        <taxon>Decapoda</taxon>
        <taxon>Pleocyemata</taxon>
        <taxon>Anomura</taxon>
        <taxon>Galatheoidea</taxon>
        <taxon>Porcellanidae</taxon>
        <taxon>Petrolisthes</taxon>
    </lineage>
</organism>
<evidence type="ECO:0000256" key="5">
    <source>
        <dbReference type="ARBA" id="ARBA00023054"/>
    </source>
</evidence>
<keyword evidence="3 9" id="KW-0812">Transmembrane</keyword>
<keyword evidence="5 7" id="KW-0175">Coiled coil</keyword>
<dbReference type="AlphaFoldDB" id="A0AAE1PYI2"/>
<protein>
    <recommendedName>
        <fullName evidence="2">Coiled-coil domain-containing protein 167</fullName>
    </recommendedName>
</protein>
<name>A0AAE1PYI2_9EUCA</name>
<evidence type="ECO:0000256" key="8">
    <source>
        <dbReference type="SAM" id="MobiDB-lite"/>
    </source>
</evidence>
<dbReference type="EMBL" id="JAWZYT010000961">
    <property type="protein sequence ID" value="KAK4316996.1"/>
    <property type="molecule type" value="Genomic_DNA"/>
</dbReference>
<gene>
    <name evidence="10" type="ORF">Pmani_011897</name>
</gene>
<proteinExistence type="predicted"/>
<comment type="caution">
    <text evidence="10">The sequence shown here is derived from an EMBL/GenBank/DDBJ whole genome shotgun (WGS) entry which is preliminary data.</text>
</comment>
<evidence type="ECO:0000313" key="11">
    <source>
        <dbReference type="Proteomes" id="UP001292094"/>
    </source>
</evidence>
<evidence type="ECO:0000256" key="7">
    <source>
        <dbReference type="SAM" id="Coils"/>
    </source>
</evidence>
<accession>A0AAE1PYI2</accession>
<keyword evidence="4 9" id="KW-1133">Transmembrane helix</keyword>
<evidence type="ECO:0000256" key="9">
    <source>
        <dbReference type="SAM" id="Phobius"/>
    </source>
</evidence>
<evidence type="ECO:0000256" key="6">
    <source>
        <dbReference type="ARBA" id="ARBA00023136"/>
    </source>
</evidence>
<evidence type="ECO:0000313" key="10">
    <source>
        <dbReference type="EMBL" id="KAK4316996.1"/>
    </source>
</evidence>
<dbReference type="PANTHER" id="PTHR31759:SF1">
    <property type="entry name" value="COILED-COIL DOMAIN-CONTAINING PROTEIN 167"/>
    <property type="match status" value="1"/>
</dbReference>
<dbReference type="InterPro" id="IPR028194">
    <property type="entry name" value="CC167"/>
</dbReference>
<dbReference type="PANTHER" id="PTHR31759">
    <property type="entry name" value="COILED-COIL DOMAIN-CONTAINING PROTEIN 167"/>
    <property type="match status" value="1"/>
</dbReference>
<feature type="coiled-coil region" evidence="7">
    <location>
        <begin position="32"/>
        <end position="90"/>
    </location>
</feature>
<feature type="compositionally biased region" description="Polar residues" evidence="8">
    <location>
        <begin position="1"/>
        <end position="12"/>
    </location>
</feature>
<keyword evidence="11" id="KW-1185">Reference proteome</keyword>
<dbReference type="Proteomes" id="UP001292094">
    <property type="component" value="Unassembled WGS sequence"/>
</dbReference>
<dbReference type="GO" id="GO:0016020">
    <property type="term" value="C:membrane"/>
    <property type="evidence" value="ECO:0007669"/>
    <property type="project" value="UniProtKB-SubCell"/>
</dbReference>
<evidence type="ECO:0000256" key="2">
    <source>
        <dbReference type="ARBA" id="ARBA00022350"/>
    </source>
</evidence>
<reference evidence="10" key="1">
    <citation type="submission" date="2023-11" db="EMBL/GenBank/DDBJ databases">
        <title>Genome assemblies of two species of porcelain crab, Petrolisthes cinctipes and Petrolisthes manimaculis (Anomura: Porcellanidae).</title>
        <authorList>
            <person name="Angst P."/>
        </authorList>
    </citation>
    <scope>NUCLEOTIDE SEQUENCE</scope>
    <source>
        <strain evidence="10">PB745_02</strain>
        <tissue evidence="10">Gill</tissue>
    </source>
</reference>
<sequence>MYNYHLDTNNRSLKMDGEGSGNTHQASVMNQLEDTSREIHECYERLDFIEKKLRRRYYPDEEKKRLEREVQEIKSHLSRHQTNLRSLRGENRVAMVLSVLILALGALVYLVYTLLFPS</sequence>
<feature type="transmembrane region" description="Helical" evidence="9">
    <location>
        <begin position="93"/>
        <end position="115"/>
    </location>
</feature>
<evidence type="ECO:0000256" key="1">
    <source>
        <dbReference type="ARBA" id="ARBA00004167"/>
    </source>
</evidence>
<evidence type="ECO:0000256" key="3">
    <source>
        <dbReference type="ARBA" id="ARBA00022692"/>
    </source>
</evidence>
<keyword evidence="6 9" id="KW-0472">Membrane</keyword>
<evidence type="ECO:0000256" key="4">
    <source>
        <dbReference type="ARBA" id="ARBA00022989"/>
    </source>
</evidence>
<comment type="subcellular location">
    <subcellularLocation>
        <location evidence="1">Membrane</location>
        <topology evidence="1">Single-pass membrane protein</topology>
    </subcellularLocation>
</comment>
<dbReference type="Pfam" id="PF15188">
    <property type="entry name" value="CCDC-167"/>
    <property type="match status" value="1"/>
</dbReference>